<dbReference type="SUPFAM" id="SSF50129">
    <property type="entry name" value="GroES-like"/>
    <property type="match status" value="1"/>
</dbReference>
<dbReference type="Pfam" id="PF08240">
    <property type="entry name" value="ADH_N"/>
    <property type="match status" value="1"/>
</dbReference>
<evidence type="ECO:0000256" key="1">
    <source>
        <dbReference type="ARBA" id="ARBA00003264"/>
    </source>
</evidence>
<dbReference type="GO" id="GO:0016491">
    <property type="term" value="F:oxidoreductase activity"/>
    <property type="evidence" value="ECO:0007669"/>
    <property type="project" value="InterPro"/>
</dbReference>
<dbReference type="PANTHER" id="PTHR28629">
    <property type="entry name" value="TRIOKINASE/FMN CYCLASE"/>
    <property type="match status" value="1"/>
</dbReference>
<dbReference type="EMBL" id="JAGPUO010000015">
    <property type="protein sequence ID" value="KAG5657968.1"/>
    <property type="molecule type" value="Genomic_DNA"/>
</dbReference>
<evidence type="ECO:0000256" key="3">
    <source>
        <dbReference type="ARBA" id="ARBA00008757"/>
    </source>
</evidence>
<comment type="caution">
    <text evidence="15">The sequence shown here is derived from an EMBL/GenBank/DDBJ whole genome shotgun (WGS) entry which is preliminary data.</text>
</comment>
<dbReference type="PROSITE" id="PS51481">
    <property type="entry name" value="DHAK"/>
    <property type="match status" value="1"/>
</dbReference>
<keyword evidence="7" id="KW-0319">Glycerol metabolism</keyword>
<feature type="binding site" evidence="12">
    <location>
        <position position="112"/>
    </location>
    <ligand>
        <name>substrate</name>
    </ligand>
</feature>
<dbReference type="NCBIfam" id="TIGR02361">
    <property type="entry name" value="dak_ATP"/>
    <property type="match status" value="1"/>
</dbReference>
<feature type="domain" description="DhaL" evidence="13">
    <location>
        <begin position="371"/>
        <end position="574"/>
    </location>
</feature>
<reference evidence="15" key="1">
    <citation type="submission" date="2021-04" db="EMBL/GenBank/DDBJ databases">
        <title>Draft genome of Fusarium avenaceum strain F156N33, isolated from an atmospheric sample in Virginia.</title>
        <authorList>
            <person name="Yang S."/>
            <person name="Vinatzer B.A."/>
            <person name="Coleman J."/>
        </authorList>
    </citation>
    <scope>NUCLEOTIDE SEQUENCE</scope>
    <source>
        <strain evidence="15">F156N33</strain>
    </source>
</reference>
<keyword evidence="5" id="KW-0547">Nucleotide-binding</keyword>
<keyword evidence="6" id="KW-0418">Kinase</keyword>
<dbReference type="SUPFAM" id="SSF101473">
    <property type="entry name" value="DhaL-like"/>
    <property type="match status" value="1"/>
</dbReference>
<evidence type="ECO:0000259" key="13">
    <source>
        <dbReference type="PROSITE" id="PS51480"/>
    </source>
</evidence>
<organism evidence="15 16">
    <name type="scientific">Fusarium avenaceum</name>
    <dbReference type="NCBI Taxonomy" id="40199"/>
    <lineage>
        <taxon>Eukaryota</taxon>
        <taxon>Fungi</taxon>
        <taxon>Dikarya</taxon>
        <taxon>Ascomycota</taxon>
        <taxon>Pezizomycotina</taxon>
        <taxon>Sordariomycetes</taxon>
        <taxon>Hypocreomycetidae</taxon>
        <taxon>Hypocreales</taxon>
        <taxon>Nectriaceae</taxon>
        <taxon>Fusarium</taxon>
        <taxon>Fusarium tricinctum species complex</taxon>
    </lineage>
</organism>
<feature type="domain" description="DhaK" evidence="14">
    <location>
        <begin position="10"/>
        <end position="333"/>
    </location>
</feature>
<name>A0A9P7GXB2_9HYPO</name>
<sequence>MIMGKNFTNGVTNLVERNLRSCILHDSSLSLIASEKVLYRRNDQNNDKVMLISGGGSGHEPAHAGYLGEGALDVVIAGEIFASPSASQIFTGLRVTKSSKGSLLIVKNYTGDKLNFGLAAEKAKAEGQKVEMVIVGDDVSVEGNSLVGQRGLAGTVFCHKIAGAKAAQGASLDQVTATTRKAASQMATVAVSLDRCSVPGRSNQEALPHNQLEFGMGIHNEPGVKREEIQCLEVTVGKTLSMMFTPKANMWQPKKGQRVALMVNNLGGLSVLELGVIADEVVKQLMVRDIQIKRSLVGTFMTSLDGPGFSVTLLSLDDELTGLLDAPTTAPAWPRTIHGWATDAESASKREIIVTTVKASSRETGVKIPTSLVKVLVQSVARTTARDEPKITEYDTLAGDGDCGETLLNGVNGLVEEFESDNTIALDIGLIFRRLATTAERSMGGTSGAIYAIFLNAVANRLLELAADSPSLTVSEFIQKALQGGLDELCRYTPARVGHRTLMDALIPFVKTFALDGSLKGALVEARKGAESTRQMAAALGRASYVGQDRFDEEGGIPDPGALGVVSILDGLSEGKLISYIMSSQQNENPPLMRAAVVEQFHGPWTIKEIPQPSPHTLGAHDLLIKVAVASFCHTDIMVLEGVFHDTPSGLAGSHEPSGTVVGAGSDASKDFSIGDRIIAIGVQGPCGDCIDCNGPEEFWLTCKFTKGYSGITLPGAFQEYTIVDSRFTVKIPDSLSFLAAAPLTCAGCTSWRAIKRANVQPGGWLGIVGSGGGLGHLAVQIATLQGINVIGIDARDSALELTAKSGARALDARVGMDALVENVRKEIGPRGFGKGDDFCDSTIILSDAKSAIATGMAVTKGHGLLVQVAQPERIDFPFQDMIFKDIRLMGSNLSSRQELQDLVQFVTEHKVHVEMQVFRGLDSLAEVYRIAKSGSTAGKIVVVVDEAQV</sequence>
<proteinExistence type="inferred from homology"/>
<keyword evidence="4" id="KW-0808">Transferase</keyword>
<evidence type="ECO:0000256" key="9">
    <source>
        <dbReference type="ARBA" id="ARBA00047974"/>
    </source>
</evidence>
<evidence type="ECO:0000259" key="14">
    <source>
        <dbReference type="PROSITE" id="PS51481"/>
    </source>
</evidence>
<dbReference type="InterPro" id="IPR004007">
    <property type="entry name" value="DhaL_dom"/>
</dbReference>
<evidence type="ECO:0000256" key="7">
    <source>
        <dbReference type="ARBA" id="ARBA00022798"/>
    </source>
</evidence>
<dbReference type="SMART" id="SM00829">
    <property type="entry name" value="PKS_ER"/>
    <property type="match status" value="1"/>
</dbReference>
<dbReference type="SUPFAM" id="SSF51735">
    <property type="entry name" value="NAD(P)-binding Rossmann-fold domains"/>
    <property type="match status" value="1"/>
</dbReference>
<keyword evidence="8" id="KW-0067">ATP-binding</keyword>
<dbReference type="InterPro" id="IPR004006">
    <property type="entry name" value="DhaK_dom"/>
</dbReference>
<protein>
    <submittedName>
        <fullName evidence="15">Uncharacterized protein</fullName>
    </submittedName>
</protein>
<comment type="function">
    <text evidence="1">Catalyzes both the phosphorylation of dihydroxyacetone and of glyceraldehyde.</text>
</comment>
<dbReference type="Pfam" id="PF02733">
    <property type="entry name" value="Dak1"/>
    <property type="match status" value="1"/>
</dbReference>
<dbReference type="GO" id="GO:0004371">
    <property type="term" value="F:glycerone kinase activity"/>
    <property type="evidence" value="ECO:0007669"/>
    <property type="project" value="UniProtKB-EC"/>
</dbReference>
<dbReference type="FunFam" id="1.25.40.340:FF:000001">
    <property type="entry name" value="Dihydroxyacetone kinase 1"/>
    <property type="match status" value="1"/>
</dbReference>
<dbReference type="Gene3D" id="3.40.50.720">
    <property type="entry name" value="NAD(P)-binding Rossmann-like Domain"/>
    <property type="match status" value="1"/>
</dbReference>
<gene>
    <name evidence="15" type="ORF">KAF25_006919</name>
</gene>
<evidence type="ECO:0000256" key="2">
    <source>
        <dbReference type="ARBA" id="ARBA00004778"/>
    </source>
</evidence>
<dbReference type="Gene3D" id="1.25.40.340">
    <property type="match status" value="1"/>
</dbReference>
<dbReference type="InterPro" id="IPR020843">
    <property type="entry name" value="ER"/>
</dbReference>
<dbReference type="FunFam" id="3.30.1180.20:FF:000001">
    <property type="entry name" value="Dihydroxyacetone kinase 1"/>
    <property type="match status" value="1"/>
</dbReference>
<dbReference type="InterPro" id="IPR050861">
    <property type="entry name" value="Dihydroxyacetone_Kinase"/>
</dbReference>
<evidence type="ECO:0000256" key="12">
    <source>
        <dbReference type="PIRSR" id="PIRSR612734-2"/>
    </source>
</evidence>
<accession>A0A9P7GXB2</accession>
<dbReference type="Gene3D" id="3.40.50.10440">
    <property type="entry name" value="Dihydroxyacetone kinase, domain 1"/>
    <property type="match status" value="1"/>
</dbReference>
<dbReference type="GO" id="GO:0019563">
    <property type="term" value="P:glycerol catabolic process"/>
    <property type="evidence" value="ECO:0007669"/>
    <property type="project" value="TreeGrafter"/>
</dbReference>
<dbReference type="SMART" id="SM01120">
    <property type="entry name" value="Dak2"/>
    <property type="match status" value="1"/>
</dbReference>
<evidence type="ECO:0000256" key="6">
    <source>
        <dbReference type="ARBA" id="ARBA00022777"/>
    </source>
</evidence>
<feature type="binding site" evidence="12">
    <location>
        <begin position="56"/>
        <end position="59"/>
    </location>
    <ligand>
        <name>substrate</name>
    </ligand>
</feature>
<dbReference type="FunFam" id="3.40.50.10440:FF:000001">
    <property type="entry name" value="Dihydroxyacetone kinase, DhaK subunit"/>
    <property type="match status" value="1"/>
</dbReference>
<dbReference type="Pfam" id="PF00107">
    <property type="entry name" value="ADH_zinc_N"/>
    <property type="match status" value="1"/>
</dbReference>
<comment type="catalytic activity">
    <reaction evidence="9">
        <text>D-glyceraldehyde + ATP = D-glyceraldehyde 3-phosphate + ADP + H(+)</text>
        <dbReference type="Rhea" id="RHEA:13941"/>
        <dbReference type="ChEBI" id="CHEBI:15378"/>
        <dbReference type="ChEBI" id="CHEBI:17378"/>
        <dbReference type="ChEBI" id="CHEBI:30616"/>
        <dbReference type="ChEBI" id="CHEBI:59776"/>
        <dbReference type="ChEBI" id="CHEBI:456216"/>
        <dbReference type="EC" id="2.7.1.28"/>
    </reaction>
</comment>
<dbReference type="Pfam" id="PF02734">
    <property type="entry name" value="Dak2"/>
    <property type="match status" value="1"/>
</dbReference>
<feature type="active site" description="Tele-hemiaminal-histidine intermediate" evidence="11">
    <location>
        <position position="219"/>
    </location>
</feature>
<comment type="pathway">
    <text evidence="2">Polyol metabolism; glycerol fermentation; glycerone phosphate from glycerol (oxidative route): step 2/2.</text>
</comment>
<dbReference type="Proteomes" id="UP000782241">
    <property type="component" value="Unassembled WGS sequence"/>
</dbReference>
<dbReference type="InterPro" id="IPR012734">
    <property type="entry name" value="DhaK_ATP"/>
</dbReference>
<keyword evidence="16" id="KW-1185">Reference proteome</keyword>
<evidence type="ECO:0000256" key="4">
    <source>
        <dbReference type="ARBA" id="ARBA00022679"/>
    </source>
</evidence>
<evidence type="ECO:0000313" key="15">
    <source>
        <dbReference type="EMBL" id="KAG5657968.1"/>
    </source>
</evidence>
<evidence type="ECO:0000256" key="10">
    <source>
        <dbReference type="ARBA" id="ARBA00048898"/>
    </source>
</evidence>
<dbReference type="Gene3D" id="3.90.180.10">
    <property type="entry name" value="Medium-chain alcohol dehydrogenases, catalytic domain"/>
    <property type="match status" value="1"/>
</dbReference>
<dbReference type="GO" id="GO:0005829">
    <property type="term" value="C:cytosol"/>
    <property type="evidence" value="ECO:0007669"/>
    <property type="project" value="TreeGrafter"/>
</dbReference>
<comment type="catalytic activity">
    <reaction evidence="10">
        <text>dihydroxyacetone + ATP = dihydroxyacetone phosphate + ADP + H(+)</text>
        <dbReference type="Rhea" id="RHEA:15773"/>
        <dbReference type="ChEBI" id="CHEBI:15378"/>
        <dbReference type="ChEBI" id="CHEBI:16016"/>
        <dbReference type="ChEBI" id="CHEBI:30616"/>
        <dbReference type="ChEBI" id="CHEBI:57642"/>
        <dbReference type="ChEBI" id="CHEBI:456216"/>
        <dbReference type="EC" id="2.7.1.29"/>
    </reaction>
</comment>
<dbReference type="InterPro" id="IPR036117">
    <property type="entry name" value="DhaL_dom_sf"/>
</dbReference>
<dbReference type="Gene3D" id="3.30.1180.20">
    <property type="entry name" value="Dihydroxyacetone kinase, domain 2"/>
    <property type="match status" value="1"/>
</dbReference>
<evidence type="ECO:0000256" key="5">
    <source>
        <dbReference type="ARBA" id="ARBA00022741"/>
    </source>
</evidence>
<dbReference type="GO" id="GO:0005524">
    <property type="term" value="F:ATP binding"/>
    <property type="evidence" value="ECO:0007669"/>
    <property type="project" value="UniProtKB-KW"/>
</dbReference>
<dbReference type="GO" id="GO:0050354">
    <property type="term" value="F:triokinase activity"/>
    <property type="evidence" value="ECO:0007669"/>
    <property type="project" value="UniProtKB-EC"/>
</dbReference>
<evidence type="ECO:0000256" key="8">
    <source>
        <dbReference type="ARBA" id="ARBA00022840"/>
    </source>
</evidence>
<evidence type="ECO:0000313" key="16">
    <source>
        <dbReference type="Proteomes" id="UP000782241"/>
    </source>
</evidence>
<comment type="similarity">
    <text evidence="3">Belongs to the dihydroxyacetone kinase (DAK) family.</text>
</comment>
<evidence type="ECO:0000256" key="11">
    <source>
        <dbReference type="PIRSR" id="PIRSR612734-1"/>
    </source>
</evidence>
<dbReference type="InterPro" id="IPR011032">
    <property type="entry name" value="GroES-like_sf"/>
</dbReference>
<dbReference type="InterPro" id="IPR013149">
    <property type="entry name" value="ADH-like_C"/>
</dbReference>
<dbReference type="InterPro" id="IPR013154">
    <property type="entry name" value="ADH-like_N"/>
</dbReference>
<dbReference type="SUPFAM" id="SSF82549">
    <property type="entry name" value="DAK1/DegV-like"/>
    <property type="match status" value="1"/>
</dbReference>
<dbReference type="AlphaFoldDB" id="A0A9P7GXB2"/>
<dbReference type="InterPro" id="IPR036291">
    <property type="entry name" value="NAD(P)-bd_dom_sf"/>
</dbReference>
<feature type="binding site" evidence="12">
    <location>
        <position position="107"/>
    </location>
    <ligand>
        <name>substrate</name>
    </ligand>
</feature>
<dbReference type="PROSITE" id="PS51480">
    <property type="entry name" value="DHAL"/>
    <property type="match status" value="1"/>
</dbReference>
<dbReference type="PANTHER" id="PTHR28629:SF4">
    <property type="entry name" value="TRIOKINASE_FMN CYCLASE"/>
    <property type="match status" value="1"/>
</dbReference>